<dbReference type="Pfam" id="PF00085">
    <property type="entry name" value="Thioredoxin"/>
    <property type="match status" value="1"/>
</dbReference>
<gene>
    <name evidence="2" type="ORF">FCALED_LOCUS9868</name>
</gene>
<proteinExistence type="predicted"/>
<evidence type="ECO:0000313" key="2">
    <source>
        <dbReference type="EMBL" id="CAG8627129.1"/>
    </source>
</evidence>
<dbReference type="PANTHER" id="PTHR21148">
    <property type="entry name" value="THIOREDOXIN DOMAIN-CONTAINING PROTEIN 9"/>
    <property type="match status" value="1"/>
</dbReference>
<name>A0A9N9D503_9GLOM</name>
<reference evidence="2" key="1">
    <citation type="submission" date="2021-06" db="EMBL/GenBank/DDBJ databases">
        <authorList>
            <person name="Kallberg Y."/>
            <person name="Tangrot J."/>
            <person name="Rosling A."/>
        </authorList>
    </citation>
    <scope>NUCLEOTIDE SEQUENCE</scope>
    <source>
        <strain evidence="2">UK204</strain>
    </source>
</reference>
<dbReference type="AlphaFoldDB" id="A0A9N9D503"/>
<dbReference type="OrthoDB" id="10257948at2759"/>
<accession>A0A9N9D503</accession>
<keyword evidence="3" id="KW-1185">Reference proteome</keyword>
<dbReference type="EMBL" id="CAJVPQ010003402">
    <property type="protein sequence ID" value="CAG8627129.1"/>
    <property type="molecule type" value="Genomic_DNA"/>
</dbReference>
<dbReference type="Proteomes" id="UP000789570">
    <property type="component" value="Unassembled WGS sequence"/>
</dbReference>
<dbReference type="CDD" id="cd02989">
    <property type="entry name" value="Phd_like_TxnDC9"/>
    <property type="match status" value="1"/>
</dbReference>
<protein>
    <submittedName>
        <fullName evidence="2">16259_t:CDS:1</fullName>
    </submittedName>
</protein>
<dbReference type="InterPro" id="IPR013766">
    <property type="entry name" value="Thioredoxin_domain"/>
</dbReference>
<dbReference type="SUPFAM" id="SSF52833">
    <property type="entry name" value="Thioredoxin-like"/>
    <property type="match status" value="1"/>
</dbReference>
<evidence type="ECO:0000313" key="3">
    <source>
        <dbReference type="Proteomes" id="UP000789570"/>
    </source>
</evidence>
<comment type="caution">
    <text evidence="2">The sequence shown here is derived from an EMBL/GenBank/DDBJ whole genome shotgun (WGS) entry which is preliminary data.</text>
</comment>
<feature type="domain" description="Thioredoxin" evidence="1">
    <location>
        <begin position="91"/>
        <end position="169"/>
    </location>
</feature>
<evidence type="ECO:0000259" key="1">
    <source>
        <dbReference type="Pfam" id="PF00085"/>
    </source>
</evidence>
<organism evidence="2 3">
    <name type="scientific">Funneliformis caledonium</name>
    <dbReference type="NCBI Taxonomy" id="1117310"/>
    <lineage>
        <taxon>Eukaryota</taxon>
        <taxon>Fungi</taxon>
        <taxon>Fungi incertae sedis</taxon>
        <taxon>Mucoromycota</taxon>
        <taxon>Glomeromycotina</taxon>
        <taxon>Glomeromycetes</taxon>
        <taxon>Glomerales</taxon>
        <taxon>Glomeraceae</taxon>
        <taxon>Funneliformis</taxon>
    </lineage>
</organism>
<dbReference type="InterPro" id="IPR036249">
    <property type="entry name" value="Thioredoxin-like_sf"/>
</dbReference>
<sequence>MSKHTEEQIQEPINERVQDVLDKVTETNNKSDEIEDDELFEQLESDDFALASFRELRMEQLKQEMTKLQEMRQNDHGSYVEIATEKEVLNISTNTKLCVVHFFHKEFRRCQIVDKHISEIAHRHFKTKFVKINVENCPFLVEKLNIQILPCIIAFVDGISVDRIVGFDELGNTDNFTTAILEFRLSQSGVITKLEPPKKEERKSIFGFGELINVYILSFAVCKVSDNPTH</sequence>
<dbReference type="Gene3D" id="3.40.30.10">
    <property type="entry name" value="Glutaredoxin"/>
    <property type="match status" value="1"/>
</dbReference>